<sequence>MPPGTPPGLPADDDLDTVASSLHSAVPLTVRFREQLSARKQRVSQKLDLVRTALDTTVQTRREEFRERHPGLAEAGERTAGQFRDARARFQELKYRRNISVNLPANAALGGDGDGGDGAGWFALSDGRPLTTRTRSGRFIVPWETRVTFKSAAQFLRWRWGHFWLPQGGHFHPGSEAEARALVAAEPAVPPPRPPPGSGGAATWLGHASVLFAVPQPPGDPPLHVLTDPNFSARASPVSWAGPKRYANLAGGLGGAVVGEVAKAADLVLVSHDHYDHLDLPTLRALHREREKRSLPPSRYYVPLGTKAFLLSHLPLPPSCVTELAWWDAATHVSPSGAETTVTATPAQHWCSRTPFDRNERLWCGFAVAGPLAGEAGEGGGLGGKFYYAGDTGYPSAFPLFSLIGDRLGPFDLSVLPIGAYSPRWFMSSQHIDPREAVKIHLETGSRKTVAVHHQTFPLADERWDEPAELLRQACREMEVCEETEFVTLQHGGAVVC</sequence>
<dbReference type="PANTHER" id="PTHR15032:SF4">
    <property type="entry name" value="N-ACYL-PHOSPHATIDYLETHANOLAMINE-HYDROLYZING PHOSPHOLIPASE D"/>
    <property type="match status" value="1"/>
</dbReference>
<dbReference type="PANTHER" id="PTHR15032">
    <property type="entry name" value="N-ACYL-PHOSPHATIDYLETHANOLAMINE-HYDROLYZING PHOSPHOLIPASE D"/>
    <property type="match status" value="1"/>
</dbReference>
<name>A0ABQ6MV02_9STRA</name>
<evidence type="ECO:0000259" key="1">
    <source>
        <dbReference type="Pfam" id="PF12706"/>
    </source>
</evidence>
<comment type="caution">
    <text evidence="2">The sequence shown here is derived from an EMBL/GenBank/DDBJ whole genome shotgun (WGS) entry which is preliminary data.</text>
</comment>
<dbReference type="Gene3D" id="3.60.15.10">
    <property type="entry name" value="Ribonuclease Z/Hydroxyacylglutathione hydrolase-like"/>
    <property type="match status" value="1"/>
</dbReference>
<proteinExistence type="predicted"/>
<keyword evidence="3" id="KW-1185">Reference proteome</keyword>
<organism evidence="2 3">
    <name type="scientific">Tetraparma gracilis</name>
    <dbReference type="NCBI Taxonomy" id="2962635"/>
    <lineage>
        <taxon>Eukaryota</taxon>
        <taxon>Sar</taxon>
        <taxon>Stramenopiles</taxon>
        <taxon>Ochrophyta</taxon>
        <taxon>Bolidophyceae</taxon>
        <taxon>Parmales</taxon>
        <taxon>Triparmaceae</taxon>
        <taxon>Tetraparma</taxon>
    </lineage>
</organism>
<dbReference type="InterPro" id="IPR036866">
    <property type="entry name" value="RibonucZ/Hydroxyglut_hydro"/>
</dbReference>
<feature type="domain" description="Metallo-beta-lactamase" evidence="1">
    <location>
        <begin position="256"/>
        <end position="454"/>
    </location>
</feature>
<dbReference type="Pfam" id="PF12706">
    <property type="entry name" value="Lactamase_B_2"/>
    <property type="match status" value="1"/>
</dbReference>
<dbReference type="EMBL" id="BRYB01004565">
    <property type="protein sequence ID" value="GMI33461.1"/>
    <property type="molecule type" value="Genomic_DNA"/>
</dbReference>
<reference evidence="2 3" key="1">
    <citation type="journal article" date="2023" name="Commun. Biol.">
        <title>Genome analysis of Parmales, the sister group of diatoms, reveals the evolutionary specialization of diatoms from phago-mixotrophs to photoautotrophs.</title>
        <authorList>
            <person name="Ban H."/>
            <person name="Sato S."/>
            <person name="Yoshikawa S."/>
            <person name="Yamada K."/>
            <person name="Nakamura Y."/>
            <person name="Ichinomiya M."/>
            <person name="Sato N."/>
            <person name="Blanc-Mathieu R."/>
            <person name="Endo H."/>
            <person name="Kuwata A."/>
            <person name="Ogata H."/>
        </authorList>
    </citation>
    <scope>NUCLEOTIDE SEQUENCE [LARGE SCALE GENOMIC DNA]</scope>
</reference>
<evidence type="ECO:0000313" key="3">
    <source>
        <dbReference type="Proteomes" id="UP001165060"/>
    </source>
</evidence>
<evidence type="ECO:0000313" key="2">
    <source>
        <dbReference type="EMBL" id="GMI33461.1"/>
    </source>
</evidence>
<dbReference type="InterPro" id="IPR001279">
    <property type="entry name" value="Metallo-B-lactamas"/>
</dbReference>
<dbReference type="SUPFAM" id="SSF56281">
    <property type="entry name" value="Metallo-hydrolase/oxidoreductase"/>
    <property type="match status" value="1"/>
</dbReference>
<accession>A0ABQ6MV02</accession>
<protein>
    <recommendedName>
        <fullName evidence="1">Metallo-beta-lactamase domain-containing protein</fullName>
    </recommendedName>
</protein>
<dbReference type="Proteomes" id="UP001165060">
    <property type="component" value="Unassembled WGS sequence"/>
</dbReference>
<gene>
    <name evidence="2" type="ORF">TeGR_g4652</name>
</gene>